<evidence type="ECO:0008006" key="4">
    <source>
        <dbReference type="Google" id="ProtNLM"/>
    </source>
</evidence>
<gene>
    <name evidence="2" type="ordered locus">Bsph_2827</name>
</gene>
<feature type="region of interest" description="Disordered" evidence="1">
    <location>
        <begin position="15"/>
        <end position="39"/>
    </location>
</feature>
<accession>B1HMJ4</accession>
<dbReference type="EnsemblBacteria" id="ACA40360">
    <property type="protein sequence ID" value="ACA40360"/>
    <property type="gene ID" value="Bsph_2827"/>
</dbReference>
<protein>
    <recommendedName>
        <fullName evidence="4">Lipoprotein</fullName>
    </recommendedName>
</protein>
<evidence type="ECO:0000256" key="1">
    <source>
        <dbReference type="SAM" id="MobiDB-lite"/>
    </source>
</evidence>
<dbReference type="AlphaFoldDB" id="B1HMJ4"/>
<proteinExistence type="predicted"/>
<dbReference type="Proteomes" id="UP000002164">
    <property type="component" value="Chromosome"/>
</dbReference>
<evidence type="ECO:0000313" key="3">
    <source>
        <dbReference type="Proteomes" id="UP000002164"/>
    </source>
</evidence>
<dbReference type="EMBL" id="CP000817">
    <property type="protein sequence ID" value="ACA40360.1"/>
    <property type="molecule type" value="Genomic_DNA"/>
</dbReference>
<organism evidence="2 3">
    <name type="scientific">Lysinibacillus sphaericus (strain C3-41)</name>
    <dbReference type="NCBI Taxonomy" id="444177"/>
    <lineage>
        <taxon>Bacteria</taxon>
        <taxon>Bacillati</taxon>
        <taxon>Bacillota</taxon>
        <taxon>Bacilli</taxon>
        <taxon>Bacillales</taxon>
        <taxon>Bacillaceae</taxon>
        <taxon>Lysinibacillus</taxon>
    </lineage>
</organism>
<dbReference type="KEGG" id="lsp:Bsph_2827"/>
<name>B1HMJ4_LYSSC</name>
<evidence type="ECO:0000313" key="2">
    <source>
        <dbReference type="EMBL" id="ACA40360.1"/>
    </source>
</evidence>
<dbReference type="HOGENOM" id="CLU_3312321_0_0_9"/>
<reference evidence="2 3" key="1">
    <citation type="journal article" date="2008" name="J. Bacteriol.">
        <title>Complete genome sequence of the mosquitocidal bacterium Bacillus sphaericus C3-41 and comparison with those of closely related Bacillus species.</title>
        <authorList>
            <person name="Hu X."/>
            <person name="Fan W."/>
            <person name="Han B."/>
            <person name="Liu H."/>
            <person name="Zheng D."/>
            <person name="Li Q."/>
            <person name="Dong W."/>
            <person name="Yan J."/>
            <person name="Gao M."/>
            <person name="Berry C."/>
            <person name="Yuan Z."/>
        </authorList>
    </citation>
    <scope>NUCLEOTIDE SEQUENCE [LARGE SCALE GENOMIC DNA]</scope>
    <source>
        <strain evidence="2 3">C3-41</strain>
    </source>
</reference>
<sequence length="39" mass="4395">MSILTLTACCEEEAYKEEAKEKTVNAETEEVSEKNSIDK</sequence>